<dbReference type="InterPro" id="IPR029062">
    <property type="entry name" value="Class_I_gatase-like"/>
</dbReference>
<evidence type="ECO:0000256" key="3">
    <source>
        <dbReference type="ARBA" id="ARBA00022670"/>
    </source>
</evidence>
<dbReference type="SUPFAM" id="SSF141986">
    <property type="entry name" value="LD-carboxypeptidase A C-terminal domain-like"/>
    <property type="match status" value="1"/>
</dbReference>
<dbReference type="PIRSF" id="PIRSF028757">
    <property type="entry name" value="LD-carboxypeptidase"/>
    <property type="match status" value="1"/>
</dbReference>
<evidence type="ECO:0000313" key="9">
    <source>
        <dbReference type="Proteomes" id="UP000765802"/>
    </source>
</evidence>
<reference evidence="8 9" key="1">
    <citation type="submission" date="2016-07" db="EMBL/GenBank/DDBJ databases">
        <title>Genome analysis of Flavihumibacter stibioxidans YS-17.</title>
        <authorList>
            <person name="Shi K."/>
            <person name="Han Y."/>
            <person name="Wang G."/>
        </authorList>
    </citation>
    <scope>NUCLEOTIDE SEQUENCE [LARGE SCALE GENOMIC DNA]</scope>
    <source>
        <strain evidence="8 9">YS-17</strain>
    </source>
</reference>
<dbReference type="InterPro" id="IPR040921">
    <property type="entry name" value="Peptidase_S66C"/>
</dbReference>
<evidence type="ECO:0000256" key="1">
    <source>
        <dbReference type="ARBA" id="ARBA00010233"/>
    </source>
</evidence>
<evidence type="ECO:0000259" key="7">
    <source>
        <dbReference type="Pfam" id="PF17676"/>
    </source>
</evidence>
<keyword evidence="9" id="KW-1185">Reference proteome</keyword>
<evidence type="ECO:0000256" key="2">
    <source>
        <dbReference type="ARBA" id="ARBA00022645"/>
    </source>
</evidence>
<dbReference type="Gene3D" id="3.50.30.60">
    <property type="entry name" value="LD-carboxypeptidase A C-terminal domain-like"/>
    <property type="match status" value="1"/>
</dbReference>
<keyword evidence="5" id="KW-0720">Serine protease</keyword>
<keyword evidence="2" id="KW-0121">Carboxypeptidase</keyword>
<dbReference type="Pfam" id="PF02016">
    <property type="entry name" value="Peptidase_S66"/>
    <property type="match status" value="1"/>
</dbReference>
<evidence type="ECO:0000256" key="4">
    <source>
        <dbReference type="ARBA" id="ARBA00022801"/>
    </source>
</evidence>
<keyword evidence="4" id="KW-0378">Hydrolase</keyword>
<dbReference type="InterPro" id="IPR027478">
    <property type="entry name" value="LdcA_N"/>
</dbReference>
<evidence type="ECO:0000313" key="8">
    <source>
        <dbReference type="EMBL" id="MBC6493012.1"/>
    </source>
</evidence>
<comment type="caution">
    <text evidence="8">The sequence shown here is derived from an EMBL/GenBank/DDBJ whole genome shotgun (WGS) entry which is preliminary data.</text>
</comment>
<proteinExistence type="inferred from homology"/>
<dbReference type="EMBL" id="MBUA01000030">
    <property type="protein sequence ID" value="MBC6493012.1"/>
    <property type="molecule type" value="Genomic_DNA"/>
</dbReference>
<dbReference type="CDD" id="cd07025">
    <property type="entry name" value="Peptidase_S66"/>
    <property type="match status" value="1"/>
</dbReference>
<organism evidence="8 9">
    <name type="scientific">Flavihumibacter stibioxidans</name>
    <dbReference type="NCBI Taxonomy" id="1834163"/>
    <lineage>
        <taxon>Bacteria</taxon>
        <taxon>Pseudomonadati</taxon>
        <taxon>Bacteroidota</taxon>
        <taxon>Chitinophagia</taxon>
        <taxon>Chitinophagales</taxon>
        <taxon>Chitinophagaceae</taxon>
        <taxon>Flavihumibacter</taxon>
    </lineage>
</organism>
<comment type="similarity">
    <text evidence="1">Belongs to the peptidase S66 family.</text>
</comment>
<dbReference type="Gene3D" id="3.40.50.10740">
    <property type="entry name" value="Class I glutamine amidotransferase-like"/>
    <property type="match status" value="1"/>
</dbReference>
<protein>
    <submittedName>
        <fullName evidence="8">LD-carboxypeptidase</fullName>
    </submittedName>
</protein>
<feature type="domain" description="LD-carboxypeptidase C-terminal" evidence="7">
    <location>
        <begin position="174"/>
        <end position="290"/>
    </location>
</feature>
<dbReference type="PANTHER" id="PTHR30237">
    <property type="entry name" value="MURAMOYLTETRAPEPTIDE CARBOXYPEPTIDASE"/>
    <property type="match status" value="1"/>
</dbReference>
<name>A0ABR7MDI9_9BACT</name>
<accession>A0ABR7MDI9</accession>
<dbReference type="RefSeq" id="WP_187258330.1">
    <property type="nucleotide sequence ID" value="NZ_JBHULF010000005.1"/>
</dbReference>
<dbReference type="SUPFAM" id="SSF52317">
    <property type="entry name" value="Class I glutamine amidotransferase-like"/>
    <property type="match status" value="1"/>
</dbReference>
<sequence length="302" mass="33661">MTLPPYLSKGDTIGLVCPAGFMAPEKWQTCVGQLLEWGFQVKLGSTMTSESANYFSGTDQERLDDLQTMLDDPNIKAILCGRGGYGVGRIIDQINFKAFRKHPKWIIGFSDITVLHAHINRNLKIATLHAPMAAAFNDGGYENEFVQSLRKVLTGEKCRYTAAAHHLNNPGVAKGRLIGGNLTLIAHLVGTPSAYKTKDRILFLEDVGEQLYNIDRMMFQLKRAGVLDQLAGLIFGGFTDNKDTDRPFGQSVEEILHHAVSGYRFPVCFNFPVSHEKENYALKVGAEYRLEVKNHEVILQES</sequence>
<dbReference type="PANTHER" id="PTHR30237:SF2">
    <property type="entry name" value="MUREIN TETRAPEPTIDE CARBOXYPEPTIDASE"/>
    <property type="match status" value="1"/>
</dbReference>
<dbReference type="InterPro" id="IPR003507">
    <property type="entry name" value="S66_fam"/>
</dbReference>
<feature type="domain" description="LD-carboxypeptidase N-terminal" evidence="6">
    <location>
        <begin position="13"/>
        <end position="130"/>
    </location>
</feature>
<dbReference type="Pfam" id="PF17676">
    <property type="entry name" value="Peptidase_S66C"/>
    <property type="match status" value="1"/>
</dbReference>
<evidence type="ECO:0000259" key="6">
    <source>
        <dbReference type="Pfam" id="PF02016"/>
    </source>
</evidence>
<dbReference type="InterPro" id="IPR040449">
    <property type="entry name" value="Peptidase_S66_N"/>
</dbReference>
<dbReference type="Proteomes" id="UP000765802">
    <property type="component" value="Unassembled WGS sequence"/>
</dbReference>
<evidence type="ECO:0000256" key="5">
    <source>
        <dbReference type="ARBA" id="ARBA00022825"/>
    </source>
</evidence>
<gene>
    <name evidence="8" type="ORF">BC349_18300</name>
</gene>
<dbReference type="InterPro" id="IPR027461">
    <property type="entry name" value="Carboxypeptidase_A_C_sf"/>
</dbReference>
<keyword evidence="3" id="KW-0645">Protease</keyword>